<reference evidence="4 5" key="1">
    <citation type="journal article" date="2021" name="Nat. Commun.">
        <title>Genetic determinants of endophytism in the Arabidopsis root mycobiome.</title>
        <authorList>
            <person name="Mesny F."/>
            <person name="Miyauchi S."/>
            <person name="Thiergart T."/>
            <person name="Pickel B."/>
            <person name="Atanasova L."/>
            <person name="Karlsson M."/>
            <person name="Huettel B."/>
            <person name="Barry K.W."/>
            <person name="Haridas S."/>
            <person name="Chen C."/>
            <person name="Bauer D."/>
            <person name="Andreopoulos W."/>
            <person name="Pangilinan J."/>
            <person name="LaButti K."/>
            <person name="Riley R."/>
            <person name="Lipzen A."/>
            <person name="Clum A."/>
            <person name="Drula E."/>
            <person name="Henrissat B."/>
            <person name="Kohler A."/>
            <person name="Grigoriev I.V."/>
            <person name="Martin F.M."/>
            <person name="Hacquard S."/>
        </authorList>
    </citation>
    <scope>NUCLEOTIDE SEQUENCE [LARGE SCALE GENOMIC DNA]</scope>
    <source>
        <strain evidence="4 5">MPI-CAGE-CH-0241</strain>
    </source>
</reference>
<feature type="compositionally biased region" description="Basic residues" evidence="2">
    <location>
        <begin position="311"/>
        <end position="323"/>
    </location>
</feature>
<feature type="region of interest" description="Disordered" evidence="2">
    <location>
        <begin position="492"/>
        <end position="538"/>
    </location>
</feature>
<dbReference type="AlphaFoldDB" id="A0A9P8WI55"/>
<organism evidence="4 5">
    <name type="scientific">Thelonectria olida</name>
    <dbReference type="NCBI Taxonomy" id="1576542"/>
    <lineage>
        <taxon>Eukaryota</taxon>
        <taxon>Fungi</taxon>
        <taxon>Dikarya</taxon>
        <taxon>Ascomycota</taxon>
        <taxon>Pezizomycotina</taxon>
        <taxon>Sordariomycetes</taxon>
        <taxon>Hypocreomycetidae</taxon>
        <taxon>Hypocreales</taxon>
        <taxon>Nectriaceae</taxon>
        <taxon>Thelonectria</taxon>
    </lineage>
</organism>
<feature type="compositionally biased region" description="Basic residues" evidence="2">
    <location>
        <begin position="284"/>
        <end position="294"/>
    </location>
</feature>
<keyword evidence="1" id="KW-0863">Zinc-finger</keyword>
<protein>
    <recommendedName>
        <fullName evidence="3">C2H2-type domain-containing protein</fullName>
    </recommendedName>
</protein>
<dbReference type="InterPro" id="IPR013087">
    <property type="entry name" value="Znf_C2H2_type"/>
</dbReference>
<dbReference type="EMBL" id="JAGPYM010000001">
    <property type="protein sequence ID" value="KAH6900360.1"/>
    <property type="molecule type" value="Genomic_DNA"/>
</dbReference>
<feature type="region of interest" description="Disordered" evidence="2">
    <location>
        <begin position="172"/>
        <end position="226"/>
    </location>
</feature>
<keyword evidence="1" id="KW-0862">Zinc</keyword>
<dbReference type="Proteomes" id="UP000777438">
    <property type="component" value="Unassembled WGS sequence"/>
</dbReference>
<dbReference type="PROSITE" id="PS50157">
    <property type="entry name" value="ZINC_FINGER_C2H2_2"/>
    <property type="match status" value="1"/>
</dbReference>
<accession>A0A9P8WI55</accession>
<evidence type="ECO:0000256" key="2">
    <source>
        <dbReference type="SAM" id="MobiDB-lite"/>
    </source>
</evidence>
<gene>
    <name evidence="4" type="ORF">B0T10DRAFT_600649</name>
</gene>
<evidence type="ECO:0000259" key="3">
    <source>
        <dbReference type="PROSITE" id="PS50157"/>
    </source>
</evidence>
<dbReference type="InterPro" id="IPR019622">
    <property type="entry name" value="Rrn9_dom"/>
</dbReference>
<keyword evidence="5" id="KW-1185">Reference proteome</keyword>
<dbReference type="GO" id="GO:0008270">
    <property type="term" value="F:zinc ion binding"/>
    <property type="evidence" value="ECO:0007669"/>
    <property type="project" value="UniProtKB-KW"/>
</dbReference>
<dbReference type="Gene3D" id="3.30.160.60">
    <property type="entry name" value="Classic Zinc Finger"/>
    <property type="match status" value="1"/>
</dbReference>
<name>A0A9P8WI55_9HYPO</name>
<evidence type="ECO:0000313" key="5">
    <source>
        <dbReference type="Proteomes" id="UP000777438"/>
    </source>
</evidence>
<comment type="caution">
    <text evidence="4">The sequence shown here is derived from an EMBL/GenBank/DDBJ whole genome shotgun (WGS) entry which is preliminary data.</text>
</comment>
<feature type="compositionally biased region" description="Basic and acidic residues" evidence="2">
    <location>
        <begin position="366"/>
        <end position="382"/>
    </location>
</feature>
<feature type="domain" description="C2H2-type" evidence="3">
    <location>
        <begin position="546"/>
        <end position="574"/>
    </location>
</feature>
<feature type="region of interest" description="Disordered" evidence="2">
    <location>
        <begin position="611"/>
        <end position="632"/>
    </location>
</feature>
<proteinExistence type="predicted"/>
<evidence type="ECO:0000313" key="4">
    <source>
        <dbReference type="EMBL" id="KAH6900360.1"/>
    </source>
</evidence>
<sequence>MPDSMESHPANWELDSDEIASVASEDLYKNRPNRWTGPKSSWRTLTEEDRMLWHSMRQLKDQDLALHLYNAFGLKRWGRDATMAQDLMIRMGNGQDTAWVPPKLWTAWPLKPEQVPKNHLINSQHDDDDRFTFRKQEQTLPSTELEEEISATILRTAKRRFNRRKMKFPRRSIEATVEQSNTDDDVPGSSSRETSIKPETGDEDEEMRDTDLPKPIAGRSSASKTYETAVSANDDLSYDLLRPSVRHILSQLDNTLSILHNSRVAGLSYPSDSSTEEESDSQSGRKRPQGRPRKSLQVDASSSGADVPKTPTRRGRPRKVHSPRKGESHDDMLHRIAREAHRKLPTTPKDKDAAFEQWMQRSDEVIERERSLSLARSRDASRGVDTGSEASGGGNDQDRKLSRWGLRGWSDVLGAAALAGFPSDVIARATKRCADLFGEGMVVRKLNEAPVSNGAAIETVEYRPQPIRLSSCESDADGESDGEADLVQRRVASRQVSHVRSSHDCSSPESIRGRLSRTQSPAPAKSPRSRSRSRSSTAGMVFCPVSSCDRAGQGFTRKANLQRHIKLVHQGQAEEMDSDDEVVGAVHVDGFLRPIVPGRGWRGEDAITRKRKRYYGQSSKKGSRAPSSEGET</sequence>
<dbReference type="OrthoDB" id="5412288at2759"/>
<feature type="compositionally biased region" description="Polar residues" evidence="2">
    <location>
        <begin position="494"/>
        <end position="509"/>
    </location>
</feature>
<keyword evidence="1" id="KW-0479">Metal-binding</keyword>
<feature type="region of interest" description="Disordered" evidence="2">
    <location>
        <begin position="366"/>
        <end position="400"/>
    </location>
</feature>
<feature type="region of interest" description="Disordered" evidence="2">
    <location>
        <begin position="267"/>
        <end position="331"/>
    </location>
</feature>
<dbReference type="Pfam" id="PF10680">
    <property type="entry name" value="RRN9"/>
    <property type="match status" value="1"/>
</dbReference>
<evidence type="ECO:0000256" key="1">
    <source>
        <dbReference type="PROSITE-ProRule" id="PRU00042"/>
    </source>
</evidence>